<dbReference type="GO" id="GO:0030515">
    <property type="term" value="F:snoRNA binding"/>
    <property type="evidence" value="ECO:0007669"/>
    <property type="project" value="TreeGrafter"/>
</dbReference>
<organism evidence="3 4">
    <name type="scientific">Plenodomus tracheiphilus IPT5</name>
    <dbReference type="NCBI Taxonomy" id="1408161"/>
    <lineage>
        <taxon>Eukaryota</taxon>
        <taxon>Fungi</taxon>
        <taxon>Dikarya</taxon>
        <taxon>Ascomycota</taxon>
        <taxon>Pezizomycotina</taxon>
        <taxon>Dothideomycetes</taxon>
        <taxon>Pleosporomycetidae</taxon>
        <taxon>Pleosporales</taxon>
        <taxon>Pleosporineae</taxon>
        <taxon>Leptosphaeriaceae</taxon>
        <taxon>Plenodomus</taxon>
    </lineage>
</organism>
<evidence type="ECO:0000313" key="3">
    <source>
        <dbReference type="EMBL" id="KAF2851628.1"/>
    </source>
</evidence>
<dbReference type="GO" id="GO:0005730">
    <property type="term" value="C:nucleolus"/>
    <property type="evidence" value="ECO:0007669"/>
    <property type="project" value="TreeGrafter"/>
</dbReference>
<dbReference type="Pfam" id="PF05291">
    <property type="entry name" value="Bystin"/>
    <property type="match status" value="1"/>
</dbReference>
<feature type="compositionally biased region" description="Basic and acidic residues" evidence="2">
    <location>
        <begin position="53"/>
        <end position="64"/>
    </location>
</feature>
<dbReference type="InterPro" id="IPR007955">
    <property type="entry name" value="Bystin"/>
</dbReference>
<dbReference type="GO" id="GO:0006364">
    <property type="term" value="P:rRNA processing"/>
    <property type="evidence" value="ECO:0007669"/>
    <property type="project" value="TreeGrafter"/>
</dbReference>
<evidence type="ECO:0000256" key="1">
    <source>
        <dbReference type="ARBA" id="ARBA00007114"/>
    </source>
</evidence>
<proteinExistence type="inferred from homology"/>
<dbReference type="OrthoDB" id="2192561at2759"/>
<gene>
    <name evidence="3" type="ORF">T440DRAFT_447879</name>
</gene>
<evidence type="ECO:0000256" key="2">
    <source>
        <dbReference type="SAM" id="MobiDB-lite"/>
    </source>
</evidence>
<protein>
    <submittedName>
        <fullName evidence="3">rRNA processing protein-like protein Bystin</fullName>
    </submittedName>
</protein>
<reference evidence="3" key="1">
    <citation type="submission" date="2020-01" db="EMBL/GenBank/DDBJ databases">
        <authorList>
            <consortium name="DOE Joint Genome Institute"/>
            <person name="Haridas S."/>
            <person name="Albert R."/>
            <person name="Binder M."/>
            <person name="Bloem J."/>
            <person name="Labutti K."/>
            <person name="Salamov A."/>
            <person name="Andreopoulos B."/>
            <person name="Baker S.E."/>
            <person name="Barry K."/>
            <person name="Bills G."/>
            <person name="Bluhm B.H."/>
            <person name="Cannon C."/>
            <person name="Castanera R."/>
            <person name="Culley D.E."/>
            <person name="Daum C."/>
            <person name="Ezra D."/>
            <person name="Gonzalez J.B."/>
            <person name="Henrissat B."/>
            <person name="Kuo A."/>
            <person name="Liang C."/>
            <person name="Lipzen A."/>
            <person name="Lutzoni F."/>
            <person name="Magnuson J."/>
            <person name="Mondo S."/>
            <person name="Nolan M."/>
            <person name="Ohm R."/>
            <person name="Pangilinan J."/>
            <person name="Park H.-J."/>
            <person name="Ramirez L."/>
            <person name="Alfaro M."/>
            <person name="Sun H."/>
            <person name="Tritt A."/>
            <person name="Yoshinaga Y."/>
            <person name="Zwiers L.-H."/>
            <person name="Turgeon B.G."/>
            <person name="Goodwin S.B."/>
            <person name="Spatafora J.W."/>
            <person name="Crous P.W."/>
            <person name="Grigoriev I.V."/>
        </authorList>
    </citation>
    <scope>NUCLEOTIDE SEQUENCE</scope>
    <source>
        <strain evidence="3">IPT5</strain>
    </source>
</reference>
<feature type="region of interest" description="Disordered" evidence="2">
    <location>
        <begin position="1"/>
        <end position="94"/>
    </location>
</feature>
<accession>A0A6A7BBX1</accession>
<comment type="similarity">
    <text evidence="1">Belongs to the bystin family.</text>
</comment>
<dbReference type="GO" id="GO:0030688">
    <property type="term" value="C:preribosome, small subunit precursor"/>
    <property type="evidence" value="ECO:0007669"/>
    <property type="project" value="TreeGrafter"/>
</dbReference>
<keyword evidence="4" id="KW-1185">Reference proteome</keyword>
<dbReference type="PANTHER" id="PTHR12821:SF0">
    <property type="entry name" value="BYSTIN"/>
    <property type="match status" value="1"/>
</dbReference>
<feature type="compositionally biased region" description="Basic and acidic residues" evidence="2">
    <location>
        <begin position="9"/>
        <end position="18"/>
    </location>
</feature>
<dbReference type="AlphaFoldDB" id="A0A6A7BBX1"/>
<dbReference type="EMBL" id="MU006301">
    <property type="protein sequence ID" value="KAF2851628.1"/>
    <property type="molecule type" value="Genomic_DNA"/>
</dbReference>
<dbReference type="Proteomes" id="UP000799423">
    <property type="component" value="Unassembled WGS sequence"/>
</dbReference>
<evidence type="ECO:0000313" key="4">
    <source>
        <dbReference type="Proteomes" id="UP000799423"/>
    </source>
</evidence>
<dbReference type="PANTHER" id="PTHR12821">
    <property type="entry name" value="BYSTIN"/>
    <property type="match status" value="1"/>
</dbReference>
<sequence length="493" mass="54509">MPKAPKSPGARDQRHNPLAEEYAPSDPFRSKPAKRQKRNKDDKPEEQNFVDSKSSRKILDIGRELEEEDERESQSRRPKEPNAAFDFETRMGEDDVVVEEVEQFEDDDEAWGEDDEEVEEVEIDANDLAAWNKFIPTDDNPIVWPGEEAQAQGPGTDLAALILEKIAAHEAGGGEVQHPEIQGGGAPEDAIELPAKVVEVYSKIGLIMSRYKSGKLPKPFKILPTLPAWETLVAITHPENWTPNAMFAATRIFISGKPQTAQIFLNTVLLPCVQENIQDTHKLNVHLYNALKKALYKPSAFFKGVVFPMLTEGSCTQRDAVIVASVVAKVSVPVLHSAAALHRLCEIAAEQMSSDPDAAGPCNIFIKTLLEKKYALPYKVIDALVFHFLRFRAVGTGQDAMDMDGAGAGDLAHAGKLPVIWHQCLLAFAQRYRNDITEDQREALLDLLLTRGHKSISPEVRRELLEGRGRGVMLEPPAVGVDGDDTMVMAIDG</sequence>
<name>A0A6A7BBX1_9PLEO</name>
<dbReference type="GO" id="GO:0005737">
    <property type="term" value="C:cytoplasm"/>
    <property type="evidence" value="ECO:0007669"/>
    <property type="project" value="TreeGrafter"/>
</dbReference>
<dbReference type="Gene3D" id="1.25.40.480">
    <property type="match status" value="1"/>
</dbReference>